<keyword evidence="4" id="KW-0904">Protein phosphatase</keyword>
<dbReference type="SMART" id="SM00226">
    <property type="entry name" value="LMWPc"/>
    <property type="match status" value="1"/>
</dbReference>
<accession>A0A090Q6Q9</accession>
<dbReference type="GO" id="GO:0004725">
    <property type="term" value="F:protein tyrosine phosphatase activity"/>
    <property type="evidence" value="ECO:0007669"/>
    <property type="project" value="UniProtKB-EC"/>
</dbReference>
<dbReference type="STRING" id="319236.BST91_02280"/>
<evidence type="ECO:0000259" key="6">
    <source>
        <dbReference type="SMART" id="SM00226"/>
    </source>
</evidence>
<dbReference type="InterPro" id="IPR050438">
    <property type="entry name" value="LMW_PTPase"/>
</dbReference>
<keyword evidence="3 7" id="KW-0378">Hydrolase</keyword>
<organism evidence="7 8">
    <name type="scientific">Nonlabens tegetincola</name>
    <dbReference type="NCBI Taxonomy" id="323273"/>
    <lineage>
        <taxon>Bacteria</taxon>
        <taxon>Pseudomonadati</taxon>
        <taxon>Bacteroidota</taxon>
        <taxon>Flavobacteriia</taxon>
        <taxon>Flavobacteriales</taxon>
        <taxon>Flavobacteriaceae</taxon>
        <taxon>Nonlabens</taxon>
    </lineage>
</organism>
<dbReference type="eggNOG" id="COG0394">
    <property type="taxonomic scope" value="Bacteria"/>
</dbReference>
<evidence type="ECO:0000256" key="5">
    <source>
        <dbReference type="PIRSR" id="PIRSR617867-1"/>
    </source>
</evidence>
<dbReference type="RefSeq" id="WP_042279023.1">
    <property type="nucleotide sequence ID" value="NZ_BBML01000005.1"/>
</dbReference>
<keyword evidence="8" id="KW-1185">Reference proteome</keyword>
<evidence type="ECO:0000256" key="2">
    <source>
        <dbReference type="ARBA" id="ARBA00013064"/>
    </source>
</evidence>
<dbReference type="EMBL" id="BBML01000005">
    <property type="protein sequence ID" value="GAK97418.1"/>
    <property type="molecule type" value="Genomic_DNA"/>
</dbReference>
<dbReference type="AlphaFoldDB" id="A0A090Q6Q9"/>
<feature type="domain" description="Phosphotyrosine protein phosphatase I" evidence="6">
    <location>
        <begin position="5"/>
        <end position="151"/>
    </location>
</feature>
<dbReference type="PANTHER" id="PTHR11717:SF7">
    <property type="entry name" value="LOW MOLECULAR WEIGHT PHOSPHOTYROSINE PROTEIN PHOSPHATASE"/>
    <property type="match status" value="1"/>
</dbReference>
<evidence type="ECO:0000256" key="4">
    <source>
        <dbReference type="ARBA" id="ARBA00022912"/>
    </source>
</evidence>
<dbReference type="EC" id="3.1.3.48" evidence="2"/>
<dbReference type="SUPFAM" id="SSF52788">
    <property type="entry name" value="Phosphotyrosine protein phosphatases I"/>
    <property type="match status" value="1"/>
</dbReference>
<dbReference type="InterPro" id="IPR023485">
    <property type="entry name" value="Ptyr_pPase"/>
</dbReference>
<evidence type="ECO:0000313" key="7">
    <source>
        <dbReference type="EMBL" id="GAK97418.1"/>
    </source>
</evidence>
<dbReference type="PRINTS" id="PR00719">
    <property type="entry name" value="LMWPTPASE"/>
</dbReference>
<comment type="caution">
    <text evidence="7">The sequence shown here is derived from an EMBL/GenBank/DDBJ whole genome shotgun (WGS) entry which is preliminary data.</text>
</comment>
<evidence type="ECO:0000256" key="3">
    <source>
        <dbReference type="ARBA" id="ARBA00022801"/>
    </source>
</evidence>
<comment type="similarity">
    <text evidence="1">Belongs to the low molecular weight phosphotyrosine protein phosphatase family.</text>
</comment>
<dbReference type="Proteomes" id="UP000029221">
    <property type="component" value="Unassembled WGS sequence"/>
</dbReference>
<dbReference type="CDD" id="cd16343">
    <property type="entry name" value="LMWPTP"/>
    <property type="match status" value="1"/>
</dbReference>
<dbReference type="Gene3D" id="3.40.50.2300">
    <property type="match status" value="1"/>
</dbReference>
<sequence length="154" mass="17256">MSDKQRILMVCLGNICRSPLAEGIMRSKLNFTKFEVDSAGTYGGHVGEQPDNRSIEVARKNGLDITNQKCRKLTVDDFDRFDYIYVMDDSNFRDVTALAPTPEHANKVVKILDELFPGEGLDVPDPYYGGQQGFENVYKMLDQATDAIAKKLQG</sequence>
<protein>
    <recommendedName>
        <fullName evidence="2">protein-tyrosine-phosphatase</fullName>
        <ecNumber evidence="2">3.1.3.48</ecNumber>
    </recommendedName>
</protein>
<evidence type="ECO:0000256" key="1">
    <source>
        <dbReference type="ARBA" id="ARBA00011063"/>
    </source>
</evidence>
<dbReference type="Pfam" id="PF01451">
    <property type="entry name" value="LMWPc"/>
    <property type="match status" value="1"/>
</dbReference>
<name>A0A090Q6Q9_9FLAO</name>
<feature type="active site" description="Proton donor" evidence="5">
    <location>
        <position position="125"/>
    </location>
</feature>
<dbReference type="InterPro" id="IPR036196">
    <property type="entry name" value="Ptyr_pPase_sf"/>
</dbReference>
<feature type="active site" description="Nucleophile" evidence="5">
    <location>
        <position position="11"/>
    </location>
</feature>
<proteinExistence type="inferred from homology"/>
<dbReference type="InterPro" id="IPR017867">
    <property type="entry name" value="Tyr_phospatase_low_mol_wt"/>
</dbReference>
<feature type="active site" evidence="5">
    <location>
        <position position="17"/>
    </location>
</feature>
<evidence type="ECO:0000313" key="8">
    <source>
        <dbReference type="Proteomes" id="UP000029221"/>
    </source>
</evidence>
<dbReference type="PANTHER" id="PTHR11717">
    <property type="entry name" value="LOW MOLECULAR WEIGHT PROTEIN TYROSINE PHOSPHATASE"/>
    <property type="match status" value="1"/>
</dbReference>
<reference evidence="7" key="1">
    <citation type="journal article" date="2014" name="Genome Announc.">
        <title>Draft Genome Sequences of Marine Flavobacterium Nonlabens Strains NR17, NR24, NR27, NR32, NR33, and Ara13.</title>
        <authorList>
            <person name="Nakanishi M."/>
            <person name="Meirelles P."/>
            <person name="Suzuki R."/>
            <person name="Takatani N."/>
            <person name="Mino S."/>
            <person name="Suda W."/>
            <person name="Oshima K."/>
            <person name="Hattori M."/>
            <person name="Ohkuma M."/>
            <person name="Hosokawa M."/>
            <person name="Miyashita K."/>
            <person name="Thompson F.L."/>
            <person name="Niwa A."/>
            <person name="Sawabe T."/>
            <person name="Sawabe T."/>
        </authorList>
    </citation>
    <scope>NUCLEOTIDE SEQUENCE [LARGE SCALE GENOMIC DNA]</scope>
    <source>
        <strain evidence="7">JCM 19294</strain>
    </source>
</reference>
<gene>
    <name evidence="7" type="ORF">JCM19294_1464</name>
</gene>